<protein>
    <submittedName>
        <fullName evidence="1">Glycosyltransferase involved in cell wall biosynthesis</fullName>
    </submittedName>
</protein>
<evidence type="ECO:0000313" key="2">
    <source>
        <dbReference type="Proteomes" id="UP000293289"/>
    </source>
</evidence>
<dbReference type="Gene3D" id="3.40.50.2000">
    <property type="entry name" value="Glycogen Phosphorylase B"/>
    <property type="match status" value="1"/>
</dbReference>
<organism evidence="1 2">
    <name type="scientific">Agromyces ramosus</name>
    <dbReference type="NCBI Taxonomy" id="33879"/>
    <lineage>
        <taxon>Bacteria</taxon>
        <taxon>Bacillati</taxon>
        <taxon>Actinomycetota</taxon>
        <taxon>Actinomycetes</taxon>
        <taxon>Micrococcales</taxon>
        <taxon>Microbacteriaceae</taxon>
        <taxon>Agromyces</taxon>
    </lineage>
</organism>
<comment type="caution">
    <text evidence="1">The sequence shown here is derived from an EMBL/GenBank/DDBJ whole genome shotgun (WGS) entry which is preliminary data.</text>
</comment>
<keyword evidence="2" id="KW-1185">Reference proteome</keyword>
<dbReference type="PANTHER" id="PTHR12526:SF638">
    <property type="entry name" value="SPORE COAT PROTEIN SA"/>
    <property type="match status" value="1"/>
</dbReference>
<gene>
    <name evidence="1" type="ORF">EV187_3371</name>
</gene>
<dbReference type="Pfam" id="PF13692">
    <property type="entry name" value="Glyco_trans_1_4"/>
    <property type="match status" value="1"/>
</dbReference>
<dbReference type="AlphaFoldDB" id="A0A4Q7M654"/>
<dbReference type="SUPFAM" id="SSF53756">
    <property type="entry name" value="UDP-Glycosyltransferase/glycogen phosphorylase"/>
    <property type="match status" value="1"/>
</dbReference>
<dbReference type="PANTHER" id="PTHR12526">
    <property type="entry name" value="GLYCOSYLTRANSFERASE"/>
    <property type="match status" value="1"/>
</dbReference>
<keyword evidence="1" id="KW-0808">Transferase</keyword>
<dbReference type="EMBL" id="SGWY01000004">
    <property type="protein sequence ID" value="RZS63466.1"/>
    <property type="molecule type" value="Genomic_DNA"/>
</dbReference>
<accession>A0A4Q7M654</accession>
<reference evidence="1 2" key="1">
    <citation type="submission" date="2019-02" db="EMBL/GenBank/DDBJ databases">
        <title>Genomic Encyclopedia of Type Strains, Phase IV (KMG-IV): sequencing the most valuable type-strain genomes for metagenomic binning, comparative biology and taxonomic classification.</title>
        <authorList>
            <person name="Goeker M."/>
        </authorList>
    </citation>
    <scope>NUCLEOTIDE SEQUENCE [LARGE SCALE GENOMIC DNA]</scope>
    <source>
        <strain evidence="1 2">DSM 43045</strain>
    </source>
</reference>
<evidence type="ECO:0000313" key="1">
    <source>
        <dbReference type="EMBL" id="RZS63466.1"/>
    </source>
</evidence>
<name>A0A4Q7M654_9MICO</name>
<dbReference type="RefSeq" id="WP_242609672.1">
    <property type="nucleotide sequence ID" value="NZ_SGWY01000004.1"/>
</dbReference>
<dbReference type="Proteomes" id="UP000293289">
    <property type="component" value="Unassembled WGS sequence"/>
</dbReference>
<sequence length="373" mass="40458">MTDLVVMSLEVWDDVWRRNQHLVAGLVAGDPDLRVLFVEPPADPLHDLSERRAPSFGHAPAAVAGTARERLWTMRAVKWLPRRLDAHADERLARAVMRAAGRLGIRAPLLWINDPGAATLARLSGWPTLYDITDDWLAADRAPAELARIADNEAFLLRSAREVVVCSEELARRKGAARPVTLIPNAVDVAAYRHPMPRPSDLPGAAVALYLGTVHADRLDVPLVEATARALGSKGTLTFVGPNLLAAEETERLEQAGVRFLGARPRDDVIAYLQHADVLVVPHVVTSFTDSLDPLKLYEYQAVGRHVVSTSVAGFRHAADPRITIADGRAFAQAVAAALPAPTRFPDGADGTVADWGERVARMREVLTSVADG</sequence>
<proteinExistence type="predicted"/>
<dbReference type="GO" id="GO:0016757">
    <property type="term" value="F:glycosyltransferase activity"/>
    <property type="evidence" value="ECO:0007669"/>
    <property type="project" value="TreeGrafter"/>
</dbReference>